<evidence type="ECO:0000313" key="3">
    <source>
        <dbReference type="EMBL" id="GAA4668955.1"/>
    </source>
</evidence>
<keyword evidence="4" id="KW-1185">Reference proteome</keyword>
<feature type="region of interest" description="Disordered" evidence="1">
    <location>
        <begin position="74"/>
        <end position="107"/>
    </location>
</feature>
<evidence type="ECO:0000256" key="1">
    <source>
        <dbReference type="SAM" id="MobiDB-lite"/>
    </source>
</evidence>
<dbReference type="EMBL" id="BAABIM010000001">
    <property type="protein sequence ID" value="GAA4668955.1"/>
    <property type="molecule type" value="Genomic_DNA"/>
</dbReference>
<dbReference type="Proteomes" id="UP001500621">
    <property type="component" value="Unassembled WGS sequence"/>
</dbReference>
<sequence length="322" mass="33846">MRGTAAAAVAICALLAACAGADPAESGTATEEGSAAASGSVSGSPSSRPTQVPSPIAPPAVDPELRDLAEQLAGETRVPPRSEPVLGGDVSWPQCPPGMGIPEKRSHGGPMPVDDAEYVVVGLTNGPGFTPNPCLAEQVAWVRERSLLISAYAVASWPGEEVVRELGDDGPFDGGTRLGALRNAGYQQALFNVENMRRADFPTPIVWIDVEPVPDFDWPADLTENAAVVEGVAQGYRDAGYAIGVYSTPFLWEEIVGGFELGVPEWRAAGQTSGEEALARCGDEWVIQGGEAVLGQWVEADRDMNWTCPGISADLGRWFAQT</sequence>
<keyword evidence="2" id="KW-0732">Signal</keyword>
<feature type="chain" id="PRO_5047284680" description="DUF1906 domain-containing protein" evidence="2">
    <location>
        <begin position="22"/>
        <end position="322"/>
    </location>
</feature>
<dbReference type="InterPro" id="IPR017853">
    <property type="entry name" value="GH"/>
</dbReference>
<dbReference type="RefSeq" id="WP_345262115.1">
    <property type="nucleotide sequence ID" value="NZ_BAABIM010000001.1"/>
</dbReference>
<protein>
    <recommendedName>
        <fullName evidence="5">DUF1906 domain-containing protein</fullName>
    </recommendedName>
</protein>
<reference evidence="4" key="1">
    <citation type="journal article" date="2019" name="Int. J. Syst. Evol. Microbiol.">
        <title>The Global Catalogue of Microorganisms (GCM) 10K type strain sequencing project: providing services to taxonomists for standard genome sequencing and annotation.</title>
        <authorList>
            <consortium name="The Broad Institute Genomics Platform"/>
            <consortium name="The Broad Institute Genome Sequencing Center for Infectious Disease"/>
            <person name="Wu L."/>
            <person name="Ma J."/>
        </authorList>
    </citation>
    <scope>NUCLEOTIDE SEQUENCE [LARGE SCALE GENOMIC DNA]</scope>
    <source>
        <strain evidence="4">JCM 18127</strain>
    </source>
</reference>
<gene>
    <name evidence="3" type="ORF">GCM10023226_01360</name>
</gene>
<evidence type="ECO:0000313" key="4">
    <source>
        <dbReference type="Proteomes" id="UP001500621"/>
    </source>
</evidence>
<feature type="region of interest" description="Disordered" evidence="1">
    <location>
        <begin position="23"/>
        <end position="61"/>
    </location>
</feature>
<comment type="caution">
    <text evidence="3">The sequence shown here is derived from an EMBL/GenBank/DDBJ whole genome shotgun (WGS) entry which is preliminary data.</text>
</comment>
<name>A0ABP8VSK2_9ACTN</name>
<proteinExistence type="predicted"/>
<organism evidence="3 4">
    <name type="scientific">Nocardioides nanhaiensis</name>
    <dbReference type="NCBI Taxonomy" id="1476871"/>
    <lineage>
        <taxon>Bacteria</taxon>
        <taxon>Bacillati</taxon>
        <taxon>Actinomycetota</taxon>
        <taxon>Actinomycetes</taxon>
        <taxon>Propionibacteriales</taxon>
        <taxon>Nocardioidaceae</taxon>
        <taxon>Nocardioides</taxon>
    </lineage>
</organism>
<dbReference type="PROSITE" id="PS51257">
    <property type="entry name" value="PROKAR_LIPOPROTEIN"/>
    <property type="match status" value="1"/>
</dbReference>
<evidence type="ECO:0008006" key="5">
    <source>
        <dbReference type="Google" id="ProtNLM"/>
    </source>
</evidence>
<feature type="compositionally biased region" description="Low complexity" evidence="1">
    <location>
        <begin position="23"/>
        <end position="47"/>
    </location>
</feature>
<dbReference type="SUPFAM" id="SSF51445">
    <property type="entry name" value="(Trans)glycosidases"/>
    <property type="match status" value="1"/>
</dbReference>
<dbReference type="Gene3D" id="3.20.20.80">
    <property type="entry name" value="Glycosidases"/>
    <property type="match status" value="1"/>
</dbReference>
<evidence type="ECO:0000256" key="2">
    <source>
        <dbReference type="SAM" id="SignalP"/>
    </source>
</evidence>
<accession>A0ABP8VSK2</accession>
<feature type="signal peptide" evidence="2">
    <location>
        <begin position="1"/>
        <end position="21"/>
    </location>
</feature>